<organism evidence="10 11">
    <name type="scientific">Cristinia sonorae</name>
    <dbReference type="NCBI Taxonomy" id="1940300"/>
    <lineage>
        <taxon>Eukaryota</taxon>
        <taxon>Fungi</taxon>
        <taxon>Dikarya</taxon>
        <taxon>Basidiomycota</taxon>
        <taxon>Agaricomycotina</taxon>
        <taxon>Agaricomycetes</taxon>
        <taxon>Agaricomycetidae</taxon>
        <taxon>Agaricales</taxon>
        <taxon>Pleurotineae</taxon>
        <taxon>Stephanosporaceae</taxon>
        <taxon>Cristinia</taxon>
    </lineage>
</organism>
<evidence type="ECO:0000259" key="9">
    <source>
        <dbReference type="Pfam" id="PF13886"/>
    </source>
</evidence>
<evidence type="ECO:0000256" key="2">
    <source>
        <dbReference type="ARBA" id="ARBA00022692"/>
    </source>
</evidence>
<dbReference type="OrthoDB" id="102260at2759"/>
<dbReference type="GO" id="GO:0016020">
    <property type="term" value="C:membrane"/>
    <property type="evidence" value="ECO:0007669"/>
    <property type="project" value="UniProtKB-SubCell"/>
</dbReference>
<reference evidence="10" key="1">
    <citation type="journal article" date="2021" name="New Phytol.">
        <title>Evolutionary innovations through gain and loss of genes in the ectomycorrhizal Boletales.</title>
        <authorList>
            <person name="Wu G."/>
            <person name="Miyauchi S."/>
            <person name="Morin E."/>
            <person name="Kuo A."/>
            <person name="Drula E."/>
            <person name="Varga T."/>
            <person name="Kohler A."/>
            <person name="Feng B."/>
            <person name="Cao Y."/>
            <person name="Lipzen A."/>
            <person name="Daum C."/>
            <person name="Hundley H."/>
            <person name="Pangilinan J."/>
            <person name="Johnson J."/>
            <person name="Barry K."/>
            <person name="LaButti K."/>
            <person name="Ng V."/>
            <person name="Ahrendt S."/>
            <person name="Min B."/>
            <person name="Choi I.G."/>
            <person name="Park H."/>
            <person name="Plett J.M."/>
            <person name="Magnuson J."/>
            <person name="Spatafora J.W."/>
            <person name="Nagy L.G."/>
            <person name="Henrissat B."/>
            <person name="Grigoriev I.V."/>
            <person name="Yang Z.L."/>
            <person name="Xu J."/>
            <person name="Martin F.M."/>
        </authorList>
    </citation>
    <scope>NUCLEOTIDE SEQUENCE</scope>
    <source>
        <strain evidence="10">KKN 215</strain>
    </source>
</reference>
<evidence type="ECO:0000256" key="7">
    <source>
        <dbReference type="SAM" id="Phobius"/>
    </source>
</evidence>
<dbReference type="EMBL" id="JAEVFJ010000009">
    <property type="protein sequence ID" value="KAH8102526.1"/>
    <property type="molecule type" value="Genomic_DNA"/>
</dbReference>
<dbReference type="Pfam" id="PF13886">
    <property type="entry name" value="TM7S3_TM198"/>
    <property type="match status" value="1"/>
</dbReference>
<feature type="transmembrane region" description="Helical" evidence="7">
    <location>
        <begin position="191"/>
        <end position="206"/>
    </location>
</feature>
<evidence type="ECO:0000256" key="8">
    <source>
        <dbReference type="SAM" id="SignalP"/>
    </source>
</evidence>
<feature type="chain" id="PRO_5035454610" description="TM7S3/TM198-like domain-containing protein" evidence="8">
    <location>
        <begin position="24"/>
        <end position="854"/>
    </location>
</feature>
<proteinExistence type="predicted"/>
<feature type="region of interest" description="Disordered" evidence="6">
    <location>
        <begin position="491"/>
        <end position="542"/>
    </location>
</feature>
<dbReference type="PANTHER" id="PTHR39469">
    <property type="entry name" value="CHROMOSOME 1, WHOLE GENOME SHOTGUN SEQUENCE"/>
    <property type="match status" value="1"/>
</dbReference>
<keyword evidence="2 7" id="KW-0812">Transmembrane</keyword>
<feature type="compositionally biased region" description="Basic and acidic residues" evidence="6">
    <location>
        <begin position="755"/>
        <end position="773"/>
    </location>
</feature>
<comment type="subcellular location">
    <subcellularLocation>
        <location evidence="1">Membrane</location>
        <topology evidence="1">Multi-pass membrane protein</topology>
    </subcellularLocation>
</comment>
<feature type="compositionally biased region" description="Basic and acidic residues" evidence="6">
    <location>
        <begin position="680"/>
        <end position="703"/>
    </location>
</feature>
<feature type="domain" description="TM7S3/TM198-like" evidence="9">
    <location>
        <begin position="109"/>
        <end position="318"/>
    </location>
</feature>
<keyword evidence="3 7" id="KW-1133">Transmembrane helix</keyword>
<keyword evidence="4 7" id="KW-0472">Membrane</keyword>
<feature type="compositionally biased region" description="Basic and acidic residues" evidence="6">
    <location>
        <begin position="710"/>
        <end position="741"/>
    </location>
</feature>
<gene>
    <name evidence="10" type="ORF">BXZ70DRAFT_1063314</name>
</gene>
<comment type="caution">
    <text evidence="10">The sequence shown here is derived from an EMBL/GenBank/DDBJ whole genome shotgun (WGS) entry which is preliminary data.</text>
</comment>
<evidence type="ECO:0000256" key="6">
    <source>
        <dbReference type="SAM" id="MobiDB-lite"/>
    </source>
</evidence>
<keyword evidence="5" id="KW-0175">Coiled coil</keyword>
<feature type="region of interest" description="Disordered" evidence="6">
    <location>
        <begin position="581"/>
        <end position="601"/>
    </location>
</feature>
<evidence type="ECO:0000256" key="5">
    <source>
        <dbReference type="SAM" id="Coils"/>
    </source>
</evidence>
<dbReference type="AlphaFoldDB" id="A0A8K0XRH6"/>
<accession>A0A8K0XRH6</accession>
<feature type="transmembrane region" description="Helical" evidence="7">
    <location>
        <begin position="165"/>
        <end position="186"/>
    </location>
</feature>
<feature type="compositionally biased region" description="Basic and acidic residues" evidence="6">
    <location>
        <begin position="802"/>
        <end position="827"/>
    </location>
</feature>
<feature type="coiled-coil region" evidence="5">
    <location>
        <begin position="321"/>
        <end position="363"/>
    </location>
</feature>
<evidence type="ECO:0000256" key="4">
    <source>
        <dbReference type="ARBA" id="ARBA00023136"/>
    </source>
</evidence>
<feature type="compositionally biased region" description="Low complexity" evidence="6">
    <location>
        <begin position="495"/>
        <end position="510"/>
    </location>
</feature>
<feature type="transmembrane region" description="Helical" evidence="7">
    <location>
        <begin position="218"/>
        <end position="237"/>
    </location>
</feature>
<feature type="transmembrane region" description="Helical" evidence="7">
    <location>
        <begin position="244"/>
        <end position="267"/>
    </location>
</feature>
<evidence type="ECO:0000256" key="1">
    <source>
        <dbReference type="ARBA" id="ARBA00004141"/>
    </source>
</evidence>
<dbReference type="InterPro" id="IPR025256">
    <property type="entry name" value="TM7S3/TM198-like_dom"/>
</dbReference>
<evidence type="ECO:0000313" key="11">
    <source>
        <dbReference type="Proteomes" id="UP000813824"/>
    </source>
</evidence>
<feature type="region of interest" description="Disordered" evidence="6">
    <location>
        <begin position="669"/>
        <end position="854"/>
    </location>
</feature>
<feature type="transmembrane region" description="Helical" evidence="7">
    <location>
        <begin position="130"/>
        <end position="153"/>
    </location>
</feature>
<keyword evidence="11" id="KW-1185">Reference proteome</keyword>
<sequence length="854" mass="93480">MLARHGLWSLLLPLLAFVALVTAQTPTPTPNPSTNLTTTTYVIATTSTAVVVQTTVSAGRNVTFSTTIPVVLNVTATATIPVTVNETATPTPEPIHLETKVDPGFGVLGALLILTGLPSAFLGHKNRWSSFFLIGFYTLSLVCLVLILKFGVLPSVNPPSTTVRGLFVLACTVAGVAGGGIAIFFWKAAKYFIGAWGGLAFGWWIQCFRDGGLIHPVGLRWLMYIGCAAVGFILCTIPKLHYIILLLATAFVGATSFMLGVDCYTTAGLKEFYLWNLGFESLFPKWTENGIRFPVSQTMQIELGLLGATALMGAAVQVQILKILRRKLKEIQEEQRRRDEAAVAEAAERFTSLDREKEEWEAAHPGLGKHGRNDSGMTGTTLLKDGRDLESGDEKRGSVFTLVGSPRQRNVSGVSDFFAAATPTEDLDRWASKQSAGALPVLDLGADIEKDVPQNFMAEGVTVSSSKEGLEELRKKEELLTEIQEIRRSIDILKSESPGPSSSDGSRRPSMTSRRTLSHDLGTLAPAPSHLRPPRAIDPRGRVQSMELSRAVDMGSSINRPTSTPLSDNWDSYVRDRKLLQPPSGVSPPIPTTPLNPITRSPVSPAVAEALLQRQRRESSLSFGGINAVTPTELQRRDTDVAEIPATGDRLAHPRPQSQVVNTPVTILPPRKNIAAPTPKRPEAPRTKTFEELAERHREKIREMQAPLTRAEKEQADLEAAKNRWERAKEMEKLAVTKRQAEQSAAVNKEKKKRQSADYKERSGSPPAADEHGKRHTRSLSADVLATLPGASASSRRLSTFKVDEWQKSRLQEPEPEVKPASKRRSEVPFPDSAQPQNSRNSRRMSGLPRDPTR</sequence>
<name>A0A8K0XRH6_9AGAR</name>
<feature type="signal peptide" evidence="8">
    <location>
        <begin position="1"/>
        <end position="23"/>
    </location>
</feature>
<feature type="compositionally biased region" description="Pro residues" evidence="6">
    <location>
        <begin position="585"/>
        <end position="594"/>
    </location>
</feature>
<dbReference type="PANTHER" id="PTHR39469:SF1">
    <property type="entry name" value="DUF4203 DOMAIN-CONTAINING PROTEIN"/>
    <property type="match status" value="1"/>
</dbReference>
<evidence type="ECO:0000313" key="10">
    <source>
        <dbReference type="EMBL" id="KAH8102526.1"/>
    </source>
</evidence>
<evidence type="ECO:0000256" key="3">
    <source>
        <dbReference type="ARBA" id="ARBA00022989"/>
    </source>
</evidence>
<keyword evidence="8" id="KW-0732">Signal</keyword>
<feature type="transmembrane region" description="Helical" evidence="7">
    <location>
        <begin position="104"/>
        <end position="123"/>
    </location>
</feature>
<dbReference type="Proteomes" id="UP000813824">
    <property type="component" value="Unassembled WGS sequence"/>
</dbReference>
<protein>
    <recommendedName>
        <fullName evidence="9">TM7S3/TM198-like domain-containing protein</fullName>
    </recommendedName>
</protein>